<dbReference type="InterPro" id="IPR051257">
    <property type="entry name" value="Diverse_CBS-Domain"/>
</dbReference>
<dbReference type="InterPro" id="IPR017080">
    <property type="entry name" value="UCP036990_CBS_BON"/>
</dbReference>
<comment type="caution">
    <text evidence="5">The sequence shown here is derived from an EMBL/GenBank/DDBJ whole genome shotgun (WGS) entry which is preliminary data.</text>
</comment>
<reference evidence="5 6" key="1">
    <citation type="submission" date="2020-06" db="EMBL/GenBank/DDBJ databases">
        <title>Global-level population genomics: horizontal gene transfer, symbiosis and evolution in Rhizobia.</title>
        <authorList>
            <person name="Gai Y."/>
        </authorList>
    </citation>
    <scope>NUCLEOTIDE SEQUENCE [LARGE SCALE GENOMIC DNA]</scope>
    <source>
        <strain evidence="5 6">PLR6_1b</strain>
    </source>
</reference>
<evidence type="ECO:0000256" key="2">
    <source>
        <dbReference type="PROSITE-ProRule" id="PRU00703"/>
    </source>
</evidence>
<dbReference type="SUPFAM" id="SSF54631">
    <property type="entry name" value="CBS-domain pair"/>
    <property type="match status" value="1"/>
</dbReference>
<feature type="domain" description="CBS" evidence="4">
    <location>
        <begin position="7"/>
        <end position="66"/>
    </location>
</feature>
<feature type="domain" description="CBS" evidence="4">
    <location>
        <begin position="92"/>
        <end position="148"/>
    </location>
</feature>
<feature type="domain" description="BON" evidence="3">
    <location>
        <begin position="152"/>
        <end position="220"/>
    </location>
</feature>
<dbReference type="RefSeq" id="WP_221095185.1">
    <property type="nucleotide sequence ID" value="NZ_JABDWX010000011.1"/>
</dbReference>
<name>A0ABS7LMM0_9HYPH</name>
<gene>
    <name evidence="5" type="ORF">HJA87_22955</name>
</gene>
<evidence type="ECO:0000256" key="1">
    <source>
        <dbReference type="ARBA" id="ARBA00023122"/>
    </source>
</evidence>
<proteinExistence type="predicted"/>
<dbReference type="PANTHER" id="PTHR43080:SF26">
    <property type="entry name" value="REGULATORY PROTEIN"/>
    <property type="match status" value="1"/>
</dbReference>
<dbReference type="EMBL" id="JABTXI010000010">
    <property type="protein sequence ID" value="MBY3592716.1"/>
    <property type="molecule type" value="Genomic_DNA"/>
</dbReference>
<dbReference type="CDD" id="cd04586">
    <property type="entry name" value="CBS_pair_BON_assoc"/>
    <property type="match status" value="1"/>
</dbReference>
<dbReference type="InterPro" id="IPR007055">
    <property type="entry name" value="BON_dom"/>
</dbReference>
<keyword evidence="1 2" id="KW-0129">CBS domain</keyword>
<dbReference type="InterPro" id="IPR046342">
    <property type="entry name" value="CBS_dom_sf"/>
</dbReference>
<evidence type="ECO:0000259" key="3">
    <source>
        <dbReference type="PROSITE" id="PS50914"/>
    </source>
</evidence>
<dbReference type="SMART" id="SM00116">
    <property type="entry name" value="CBS"/>
    <property type="match status" value="2"/>
</dbReference>
<dbReference type="PROSITE" id="PS51371">
    <property type="entry name" value="CBS"/>
    <property type="match status" value="2"/>
</dbReference>
<dbReference type="Proteomes" id="UP000720124">
    <property type="component" value="Unassembled WGS sequence"/>
</dbReference>
<dbReference type="PROSITE" id="PS50914">
    <property type="entry name" value="BON"/>
    <property type="match status" value="1"/>
</dbReference>
<sequence length="225" mass="24496">MQARDIMTTNVVSISPSVSVRHAVTTMLQNHVSGLPVVDDHGRICGMVTEGDLLLRREVRFSPRPARAPELISEIDLERYIGSNGWCVADVMSQDVIVARPDSEVSDIAESLQVHRIKRLPIVEDERLVGIVSRRDILSVIAEAPTALLPRGDEAITLAVRTRLRSDLGLTPQKVQVSVLNGQVTVGGQVESELKRRAVKVLVEGLGGIAGYKDCLLVSPVRGQD</sequence>
<dbReference type="PIRSF" id="PIRSF036990">
    <property type="entry name" value="UCP036990_CBS_BON"/>
    <property type="match status" value="1"/>
</dbReference>
<dbReference type="Gene3D" id="3.30.1340.30">
    <property type="match status" value="1"/>
</dbReference>
<dbReference type="Pfam" id="PF00571">
    <property type="entry name" value="CBS"/>
    <property type="match status" value="2"/>
</dbReference>
<dbReference type="InterPro" id="IPR000644">
    <property type="entry name" value="CBS_dom"/>
</dbReference>
<dbReference type="PANTHER" id="PTHR43080">
    <property type="entry name" value="CBS DOMAIN-CONTAINING PROTEIN CBSX3, MITOCHONDRIAL"/>
    <property type="match status" value="1"/>
</dbReference>
<evidence type="ECO:0000259" key="4">
    <source>
        <dbReference type="PROSITE" id="PS51371"/>
    </source>
</evidence>
<evidence type="ECO:0000313" key="5">
    <source>
        <dbReference type="EMBL" id="MBY3592716.1"/>
    </source>
</evidence>
<dbReference type="Pfam" id="PF04972">
    <property type="entry name" value="BON"/>
    <property type="match status" value="1"/>
</dbReference>
<evidence type="ECO:0000313" key="6">
    <source>
        <dbReference type="Proteomes" id="UP000720124"/>
    </source>
</evidence>
<dbReference type="Gene3D" id="3.10.580.10">
    <property type="entry name" value="CBS-domain"/>
    <property type="match status" value="1"/>
</dbReference>
<protein>
    <submittedName>
        <fullName evidence="5">CBS domain-containing protein</fullName>
    </submittedName>
</protein>
<keyword evidence="6" id="KW-1185">Reference proteome</keyword>
<organism evidence="5 6">
    <name type="scientific">Rhizobium bangladeshense</name>
    <dbReference type="NCBI Taxonomy" id="1138189"/>
    <lineage>
        <taxon>Bacteria</taxon>
        <taxon>Pseudomonadati</taxon>
        <taxon>Pseudomonadota</taxon>
        <taxon>Alphaproteobacteria</taxon>
        <taxon>Hyphomicrobiales</taxon>
        <taxon>Rhizobiaceae</taxon>
        <taxon>Rhizobium/Agrobacterium group</taxon>
        <taxon>Rhizobium</taxon>
    </lineage>
</organism>
<accession>A0ABS7LMM0</accession>